<keyword evidence="1" id="KW-0175">Coiled coil</keyword>
<gene>
    <name evidence="2" type="ORF">LOTGIDRAFT_158681</name>
</gene>
<dbReference type="RefSeq" id="XP_009050375.1">
    <property type="nucleotide sequence ID" value="XM_009052127.1"/>
</dbReference>
<dbReference type="OrthoDB" id="6092778at2759"/>
<feature type="coiled-coil region" evidence="1">
    <location>
        <begin position="550"/>
        <end position="577"/>
    </location>
</feature>
<dbReference type="Gene3D" id="1.25.40.10">
    <property type="entry name" value="Tetratricopeptide repeat domain"/>
    <property type="match status" value="2"/>
</dbReference>
<proteinExistence type="predicted"/>
<dbReference type="Proteomes" id="UP000030746">
    <property type="component" value="Unassembled WGS sequence"/>
</dbReference>
<protein>
    <recommendedName>
        <fullName evidence="4">MalT-like TPR region domain-containing protein</fullName>
    </recommendedName>
</protein>
<dbReference type="GeneID" id="20237832"/>
<sequence>MYEDVILERCHGLPTFILDAAALIRDSQNAAPLSCDDLRNLLQDDARLSRIQEDPLATPNMTLARLIPCVPPELQQAVTDLSILSDGQFGLEAVEAVLGKSAPEAKHAVGVLCRNKVLSSVENTTLYHFTTPIGERLGSVMKKHIRYNDAARLRFVKYFGQILLKTNSDLYLPSQQSLYGYDEKSWTNLQTVLRQAIHCTDTTFDAFKQVALKADNIIINCFPRESVEFYEHLTGIAERCGSPRDVAALKAQLARALTVNNGTNLKHAMELFQEAEEVLKEDGPSSALICLMRDMAFNYFKNANYKEASRCCEEGIRLAQHVDTDNMDISRLLSTRSLAAINYNVLGQSEKAEAIILETLDLANEFSTSHSSIYVMLNTLGIIHEKFKKNDDEALRYFKASLHERRKYSKITPSELIVTLNSVGMQYSKREQLGKALKYLEEALSICKQCGINDDKAGLTYMHLGIVNMKLSRYELTCEQMQKAVQIYSVCSPTQRVHINLRAFISHCLILKAELGKAKDTLKECFNYSKSLIQQAPKYDYYLASLAHLITLSQDNLKVCKETLKRFEEESSRLLEQWEDSDARIEVTRSLLSSARLNIENIAHNQRIDVTPFIDIEKICFVCQTMTRSGVDMTEHWHSAQSKTANKAKFKCRLFQL</sequence>
<dbReference type="PANTHER" id="PTHR19959:SF119">
    <property type="entry name" value="FUNGAL LIPASE-LIKE DOMAIN-CONTAINING PROTEIN"/>
    <property type="match status" value="1"/>
</dbReference>
<accession>V4A491</accession>
<dbReference type="EMBL" id="KB201205">
    <property type="protein sequence ID" value="ESO98733.1"/>
    <property type="molecule type" value="Genomic_DNA"/>
</dbReference>
<evidence type="ECO:0000256" key="1">
    <source>
        <dbReference type="SAM" id="Coils"/>
    </source>
</evidence>
<dbReference type="CTD" id="20237832"/>
<keyword evidence="3" id="KW-1185">Reference proteome</keyword>
<reference evidence="2 3" key="1">
    <citation type="journal article" date="2013" name="Nature">
        <title>Insights into bilaterian evolution from three spiralian genomes.</title>
        <authorList>
            <person name="Simakov O."/>
            <person name="Marletaz F."/>
            <person name="Cho S.J."/>
            <person name="Edsinger-Gonzales E."/>
            <person name="Havlak P."/>
            <person name="Hellsten U."/>
            <person name="Kuo D.H."/>
            <person name="Larsson T."/>
            <person name="Lv J."/>
            <person name="Arendt D."/>
            <person name="Savage R."/>
            <person name="Osoegawa K."/>
            <person name="de Jong P."/>
            <person name="Grimwood J."/>
            <person name="Chapman J.A."/>
            <person name="Shapiro H."/>
            <person name="Aerts A."/>
            <person name="Otillar R.P."/>
            <person name="Terry A.Y."/>
            <person name="Boore J.L."/>
            <person name="Grigoriev I.V."/>
            <person name="Lindberg D.R."/>
            <person name="Seaver E.C."/>
            <person name="Weisblat D.A."/>
            <person name="Putnam N.H."/>
            <person name="Rokhsar D.S."/>
        </authorList>
    </citation>
    <scope>NUCLEOTIDE SEQUENCE [LARGE SCALE GENOMIC DNA]</scope>
</reference>
<dbReference type="KEGG" id="lgi:LOTGIDRAFT_158681"/>
<organism evidence="2 3">
    <name type="scientific">Lottia gigantea</name>
    <name type="common">Giant owl limpet</name>
    <dbReference type="NCBI Taxonomy" id="225164"/>
    <lineage>
        <taxon>Eukaryota</taxon>
        <taxon>Metazoa</taxon>
        <taxon>Spiralia</taxon>
        <taxon>Lophotrochozoa</taxon>
        <taxon>Mollusca</taxon>
        <taxon>Gastropoda</taxon>
        <taxon>Patellogastropoda</taxon>
        <taxon>Lottioidea</taxon>
        <taxon>Lottiidae</taxon>
        <taxon>Lottia</taxon>
    </lineage>
</organism>
<evidence type="ECO:0000313" key="2">
    <source>
        <dbReference type="EMBL" id="ESO98733.1"/>
    </source>
</evidence>
<dbReference type="InterPro" id="IPR011990">
    <property type="entry name" value="TPR-like_helical_dom_sf"/>
</dbReference>
<dbReference type="PANTHER" id="PTHR19959">
    <property type="entry name" value="KINESIN LIGHT CHAIN"/>
    <property type="match status" value="1"/>
</dbReference>
<evidence type="ECO:0000313" key="3">
    <source>
        <dbReference type="Proteomes" id="UP000030746"/>
    </source>
</evidence>
<dbReference type="InterPro" id="IPR019734">
    <property type="entry name" value="TPR_rpt"/>
</dbReference>
<dbReference type="HOGENOM" id="CLU_417554_0_0_1"/>
<evidence type="ECO:0008006" key="4">
    <source>
        <dbReference type="Google" id="ProtNLM"/>
    </source>
</evidence>
<dbReference type="SMART" id="SM00028">
    <property type="entry name" value="TPR"/>
    <property type="match status" value="5"/>
</dbReference>
<name>V4A491_LOTGI</name>
<dbReference type="SUPFAM" id="SSF48452">
    <property type="entry name" value="TPR-like"/>
    <property type="match status" value="1"/>
</dbReference>
<dbReference type="OMA" id="TLMDDMG"/>
<dbReference type="STRING" id="225164.V4A491"/>
<dbReference type="AlphaFoldDB" id="V4A491"/>